<keyword evidence="3" id="KW-1185">Reference proteome</keyword>
<dbReference type="RefSeq" id="WP_167927002.1">
    <property type="nucleotide sequence ID" value="NZ_JAATVY010000016.1"/>
</dbReference>
<name>A0ABX0Y3T7_9ACTN</name>
<reference evidence="2 3" key="1">
    <citation type="submission" date="2020-03" db="EMBL/GenBank/DDBJ databases">
        <title>WGS of the type strain of Planosporangium spp.</title>
        <authorList>
            <person name="Thawai C."/>
        </authorList>
    </citation>
    <scope>NUCLEOTIDE SEQUENCE [LARGE SCALE GENOMIC DNA]</scope>
    <source>
        <strain evidence="2 3">TBRC 5610</strain>
    </source>
</reference>
<dbReference type="EMBL" id="JAATVY010000016">
    <property type="protein sequence ID" value="NJC72087.1"/>
    <property type="molecule type" value="Genomic_DNA"/>
</dbReference>
<evidence type="ECO:0000313" key="3">
    <source>
        <dbReference type="Proteomes" id="UP000722989"/>
    </source>
</evidence>
<comment type="caution">
    <text evidence="2">The sequence shown here is derived from an EMBL/GenBank/DDBJ whole genome shotgun (WGS) entry which is preliminary data.</text>
</comment>
<protein>
    <submittedName>
        <fullName evidence="2">Phosphotransferase</fullName>
    </submittedName>
</protein>
<sequence>MSGIEQPLPGNATAGVVRVGDTVRRPVGPWTDTVDALLAHLWTVGFSGAPRPLGRDDQGRQVLEYVPGEIGPEAGTYPTAQLRQIGGLLADLHRAVAGFVPPASAVWNVVIAPDAEEIICHNDAAPWNLVDSPRGWVLIDWDAAGPGSRLWELAYSAQSVAGLRPDRAPRESAVRLRAFVDGYGLDGAARPALAAMLGRRAAAMYDFLRASSRQRRQPWARIWTEDGAYWRATAAYLDAHVDLWTSALLSA</sequence>
<accession>A0ABX0Y3T7</accession>
<dbReference type="Gene3D" id="3.90.1200.10">
    <property type="match status" value="1"/>
</dbReference>
<dbReference type="InterPro" id="IPR011009">
    <property type="entry name" value="Kinase-like_dom_sf"/>
</dbReference>
<feature type="domain" description="Aminoglycoside phosphotransferase" evidence="1">
    <location>
        <begin position="114"/>
        <end position="173"/>
    </location>
</feature>
<evidence type="ECO:0000259" key="1">
    <source>
        <dbReference type="Pfam" id="PF01636"/>
    </source>
</evidence>
<organism evidence="2 3">
    <name type="scientific">Planosporangium thailandense</name>
    <dbReference type="NCBI Taxonomy" id="765197"/>
    <lineage>
        <taxon>Bacteria</taxon>
        <taxon>Bacillati</taxon>
        <taxon>Actinomycetota</taxon>
        <taxon>Actinomycetes</taxon>
        <taxon>Micromonosporales</taxon>
        <taxon>Micromonosporaceae</taxon>
        <taxon>Planosporangium</taxon>
    </lineage>
</organism>
<gene>
    <name evidence="2" type="ORF">HC031_20545</name>
</gene>
<dbReference type="Proteomes" id="UP000722989">
    <property type="component" value="Unassembled WGS sequence"/>
</dbReference>
<dbReference type="InterPro" id="IPR002575">
    <property type="entry name" value="Aminoglycoside_PTrfase"/>
</dbReference>
<dbReference type="Pfam" id="PF01636">
    <property type="entry name" value="APH"/>
    <property type="match status" value="1"/>
</dbReference>
<proteinExistence type="predicted"/>
<dbReference type="SUPFAM" id="SSF56112">
    <property type="entry name" value="Protein kinase-like (PK-like)"/>
    <property type="match status" value="1"/>
</dbReference>
<evidence type="ECO:0000313" key="2">
    <source>
        <dbReference type="EMBL" id="NJC72087.1"/>
    </source>
</evidence>